<proteinExistence type="inferred from homology"/>
<evidence type="ECO:0000256" key="5">
    <source>
        <dbReference type="ARBA" id="ARBA00022989"/>
    </source>
</evidence>
<dbReference type="Gene3D" id="1.10.3720.10">
    <property type="entry name" value="MetI-like"/>
    <property type="match status" value="1"/>
</dbReference>
<dbReference type="PANTHER" id="PTHR43386:SF23">
    <property type="entry name" value="ABC TRANSPORTER"/>
    <property type="match status" value="1"/>
</dbReference>
<dbReference type="Proteomes" id="UP000640725">
    <property type="component" value="Unassembled WGS sequence"/>
</dbReference>
<evidence type="ECO:0000256" key="2">
    <source>
        <dbReference type="ARBA" id="ARBA00022448"/>
    </source>
</evidence>
<accession>A0ABR9U6X4</accession>
<comment type="subcellular location">
    <subcellularLocation>
        <location evidence="1 7">Cell membrane</location>
        <topology evidence="1 7">Multi-pass membrane protein</topology>
    </subcellularLocation>
</comment>
<dbReference type="RefSeq" id="WP_193867912.1">
    <property type="nucleotide sequence ID" value="NZ_JADEWU010000004.1"/>
</dbReference>
<dbReference type="PANTHER" id="PTHR43386">
    <property type="entry name" value="OLIGOPEPTIDE TRANSPORT SYSTEM PERMEASE PROTEIN APPC"/>
    <property type="match status" value="1"/>
</dbReference>
<feature type="transmembrane region" description="Helical" evidence="7">
    <location>
        <begin position="32"/>
        <end position="54"/>
    </location>
</feature>
<name>A0ABR9U6X4_9CYAN</name>
<evidence type="ECO:0000256" key="4">
    <source>
        <dbReference type="ARBA" id="ARBA00022692"/>
    </source>
</evidence>
<dbReference type="SUPFAM" id="SSF161098">
    <property type="entry name" value="MetI-like"/>
    <property type="match status" value="1"/>
</dbReference>
<dbReference type="Pfam" id="PF12911">
    <property type="entry name" value="OppC_N"/>
    <property type="match status" value="1"/>
</dbReference>
<evidence type="ECO:0000259" key="8">
    <source>
        <dbReference type="PROSITE" id="PS50928"/>
    </source>
</evidence>
<keyword evidence="6 7" id="KW-0472">Membrane</keyword>
<comment type="caution">
    <text evidence="9">The sequence shown here is derived from an EMBL/GenBank/DDBJ whole genome shotgun (WGS) entry which is preliminary data.</text>
</comment>
<keyword evidence="3" id="KW-1003">Cell membrane</keyword>
<organism evidence="9 10">
    <name type="scientific">Planktothrix mougeotii LEGE 06226</name>
    <dbReference type="NCBI Taxonomy" id="1828728"/>
    <lineage>
        <taxon>Bacteria</taxon>
        <taxon>Bacillati</taxon>
        <taxon>Cyanobacteriota</taxon>
        <taxon>Cyanophyceae</taxon>
        <taxon>Oscillatoriophycideae</taxon>
        <taxon>Oscillatoriales</taxon>
        <taxon>Microcoleaceae</taxon>
        <taxon>Planktothrix</taxon>
    </lineage>
</organism>
<dbReference type="Pfam" id="PF00528">
    <property type="entry name" value="BPD_transp_1"/>
    <property type="match status" value="1"/>
</dbReference>
<sequence length="305" mass="33139">MALIKPSEPIAKTTQPRTLIQTAWRQFQRDKIAVLGTLILLFIILAVIIGPWIYRIRPTEIDFVSSLSPPSWKHLLGTNDLGQDQLARLLIGGRVSLTVGVAAMIVAILLGILVGAIAGFYGGILDSILMRLTDLFLSLPQLPVLLLVIYLFREPLKQIAGPEVGIFLLIIMVVGALNWMSVARLVRASFLTTKERDFITAAKAIGASSNRLIWVHILPNVLSPVIVAATLSVGTAIITESTLSFLGLGFPPDVPTWGRMLYDAQNYLETAPYLALFPGLAIFLTVLSINAVGDGLRDALDPQSH</sequence>
<gene>
    <name evidence="9" type="ORF">IQ236_03090</name>
</gene>
<evidence type="ECO:0000313" key="9">
    <source>
        <dbReference type="EMBL" id="MBE9142207.1"/>
    </source>
</evidence>
<comment type="similarity">
    <text evidence="7">Belongs to the binding-protein-dependent transport system permease family.</text>
</comment>
<evidence type="ECO:0000313" key="10">
    <source>
        <dbReference type="Proteomes" id="UP000640725"/>
    </source>
</evidence>
<evidence type="ECO:0000256" key="6">
    <source>
        <dbReference type="ARBA" id="ARBA00023136"/>
    </source>
</evidence>
<feature type="transmembrane region" description="Helical" evidence="7">
    <location>
        <begin position="221"/>
        <end position="250"/>
    </location>
</feature>
<evidence type="ECO:0000256" key="3">
    <source>
        <dbReference type="ARBA" id="ARBA00022475"/>
    </source>
</evidence>
<feature type="transmembrane region" description="Helical" evidence="7">
    <location>
        <begin position="270"/>
        <end position="292"/>
    </location>
</feature>
<dbReference type="InterPro" id="IPR025966">
    <property type="entry name" value="OppC_N"/>
</dbReference>
<dbReference type="EMBL" id="JADEWU010000004">
    <property type="protein sequence ID" value="MBE9142207.1"/>
    <property type="molecule type" value="Genomic_DNA"/>
</dbReference>
<feature type="domain" description="ABC transmembrane type-1" evidence="8">
    <location>
        <begin position="93"/>
        <end position="293"/>
    </location>
</feature>
<feature type="transmembrane region" description="Helical" evidence="7">
    <location>
        <begin position="164"/>
        <end position="186"/>
    </location>
</feature>
<evidence type="ECO:0000256" key="7">
    <source>
        <dbReference type="RuleBase" id="RU363032"/>
    </source>
</evidence>
<feature type="transmembrane region" description="Helical" evidence="7">
    <location>
        <begin position="99"/>
        <end position="123"/>
    </location>
</feature>
<dbReference type="CDD" id="cd06261">
    <property type="entry name" value="TM_PBP2"/>
    <property type="match status" value="1"/>
</dbReference>
<protein>
    <submittedName>
        <fullName evidence="9">ABC transporter permease</fullName>
    </submittedName>
</protein>
<dbReference type="InterPro" id="IPR000515">
    <property type="entry name" value="MetI-like"/>
</dbReference>
<evidence type="ECO:0000256" key="1">
    <source>
        <dbReference type="ARBA" id="ARBA00004651"/>
    </source>
</evidence>
<dbReference type="InterPro" id="IPR050366">
    <property type="entry name" value="BP-dependent_transpt_permease"/>
</dbReference>
<keyword evidence="5 7" id="KW-1133">Transmembrane helix</keyword>
<keyword evidence="10" id="KW-1185">Reference proteome</keyword>
<reference evidence="9 10" key="1">
    <citation type="submission" date="2020-10" db="EMBL/GenBank/DDBJ databases">
        <authorList>
            <person name="Castelo-Branco R."/>
            <person name="Eusebio N."/>
            <person name="Adriana R."/>
            <person name="Vieira A."/>
            <person name="Brugerolle De Fraissinette N."/>
            <person name="Rezende De Castro R."/>
            <person name="Schneider M.P."/>
            <person name="Vasconcelos V."/>
            <person name="Leao P.N."/>
        </authorList>
    </citation>
    <scope>NUCLEOTIDE SEQUENCE [LARGE SCALE GENOMIC DNA]</scope>
    <source>
        <strain evidence="9 10">LEGE 06226</strain>
    </source>
</reference>
<feature type="transmembrane region" description="Helical" evidence="7">
    <location>
        <begin position="135"/>
        <end position="152"/>
    </location>
</feature>
<keyword evidence="2 7" id="KW-0813">Transport</keyword>
<keyword evidence="4 7" id="KW-0812">Transmembrane</keyword>
<dbReference type="PROSITE" id="PS50928">
    <property type="entry name" value="ABC_TM1"/>
    <property type="match status" value="1"/>
</dbReference>
<dbReference type="InterPro" id="IPR035906">
    <property type="entry name" value="MetI-like_sf"/>
</dbReference>